<reference evidence="1" key="1">
    <citation type="submission" date="2023-08" db="EMBL/GenBank/DDBJ databases">
        <title>Pelteobagrus vachellii genome.</title>
        <authorList>
            <person name="Liu H."/>
        </authorList>
    </citation>
    <scope>NUCLEOTIDE SEQUENCE</scope>
    <source>
        <strain evidence="1">PRFRI_2022a</strain>
        <tissue evidence="1">Muscle</tissue>
    </source>
</reference>
<sequence length="83" mass="9874">MAVFVLFLDFVVKHLLRRRRKAGAGLRGRLLDSECQVSYRARDKTRRFERQSATNHRAALDLGQALRTETDELQRERAQRWLY</sequence>
<gene>
    <name evidence="1" type="ORF">Q7C36_019734</name>
</gene>
<comment type="caution">
    <text evidence="1">The sequence shown here is derived from an EMBL/GenBank/DDBJ whole genome shotgun (WGS) entry which is preliminary data.</text>
</comment>
<evidence type="ECO:0000313" key="2">
    <source>
        <dbReference type="Proteomes" id="UP001187315"/>
    </source>
</evidence>
<dbReference type="Proteomes" id="UP001187315">
    <property type="component" value="Unassembled WGS sequence"/>
</dbReference>
<dbReference type="AlphaFoldDB" id="A0AA88LSE8"/>
<proteinExistence type="predicted"/>
<accession>A0AA88LSE8</accession>
<dbReference type="EMBL" id="JAVHJS010000021">
    <property type="protein sequence ID" value="KAK2823134.1"/>
    <property type="molecule type" value="Genomic_DNA"/>
</dbReference>
<name>A0AA88LSE8_TACVA</name>
<protein>
    <submittedName>
        <fullName evidence="1">Uncharacterized protein</fullName>
    </submittedName>
</protein>
<organism evidence="1 2">
    <name type="scientific">Tachysurus vachellii</name>
    <name type="common">Darkbarbel catfish</name>
    <name type="synonym">Pelteobagrus vachellii</name>
    <dbReference type="NCBI Taxonomy" id="175792"/>
    <lineage>
        <taxon>Eukaryota</taxon>
        <taxon>Metazoa</taxon>
        <taxon>Chordata</taxon>
        <taxon>Craniata</taxon>
        <taxon>Vertebrata</taxon>
        <taxon>Euteleostomi</taxon>
        <taxon>Actinopterygii</taxon>
        <taxon>Neopterygii</taxon>
        <taxon>Teleostei</taxon>
        <taxon>Ostariophysi</taxon>
        <taxon>Siluriformes</taxon>
        <taxon>Bagridae</taxon>
        <taxon>Tachysurus</taxon>
    </lineage>
</organism>
<keyword evidence="2" id="KW-1185">Reference proteome</keyword>
<evidence type="ECO:0000313" key="1">
    <source>
        <dbReference type="EMBL" id="KAK2823134.1"/>
    </source>
</evidence>